<dbReference type="Pfam" id="PF00361">
    <property type="entry name" value="Proton_antipo_M"/>
    <property type="match status" value="1"/>
</dbReference>
<dbReference type="InterPro" id="IPR001750">
    <property type="entry name" value="ND/Mrp_TM"/>
</dbReference>
<keyword evidence="4 7" id="KW-0812">Transmembrane</keyword>
<evidence type="ECO:0000256" key="8">
    <source>
        <dbReference type="SAM" id="Phobius"/>
    </source>
</evidence>
<proteinExistence type="inferred from homology"/>
<comment type="caution">
    <text evidence="10">The sequence shown here is derived from an EMBL/GenBank/DDBJ whole genome shotgun (WGS) entry which is preliminary data.</text>
</comment>
<dbReference type="EMBL" id="SMGQ01000011">
    <property type="protein sequence ID" value="TCK98579.1"/>
    <property type="molecule type" value="Genomic_DNA"/>
</dbReference>
<comment type="subcellular location">
    <subcellularLocation>
        <location evidence="1">Cell membrane</location>
        <topology evidence="1">Multi-pass membrane protein</topology>
    </subcellularLocation>
    <subcellularLocation>
        <location evidence="7">Membrane</location>
        <topology evidence="7">Multi-pass membrane protein</topology>
    </subcellularLocation>
</comment>
<feature type="transmembrane region" description="Helical" evidence="8">
    <location>
        <begin position="123"/>
        <end position="142"/>
    </location>
</feature>
<evidence type="ECO:0000313" key="10">
    <source>
        <dbReference type="EMBL" id="TCK98579.1"/>
    </source>
</evidence>
<reference evidence="10 11" key="1">
    <citation type="submission" date="2019-03" db="EMBL/GenBank/DDBJ databases">
        <title>Genomic Encyclopedia of Type Strains, Phase IV (KMG-IV): sequencing the most valuable type-strain genomes for metagenomic binning, comparative biology and taxonomic classification.</title>
        <authorList>
            <person name="Goeker M."/>
        </authorList>
    </citation>
    <scope>NUCLEOTIDE SEQUENCE [LARGE SCALE GENOMIC DNA]</scope>
    <source>
        <strain evidence="10 11">DSM 24176</strain>
    </source>
</reference>
<dbReference type="GO" id="GO:0042773">
    <property type="term" value="P:ATP synthesis coupled electron transport"/>
    <property type="evidence" value="ECO:0007669"/>
    <property type="project" value="InterPro"/>
</dbReference>
<organism evidence="10 11">
    <name type="scientific">Natranaerovirga hydrolytica</name>
    <dbReference type="NCBI Taxonomy" id="680378"/>
    <lineage>
        <taxon>Bacteria</taxon>
        <taxon>Bacillati</taxon>
        <taxon>Bacillota</taxon>
        <taxon>Clostridia</taxon>
        <taxon>Lachnospirales</taxon>
        <taxon>Natranaerovirgaceae</taxon>
        <taxon>Natranaerovirga</taxon>
    </lineage>
</organism>
<accession>A0A4R1N6C5</accession>
<feature type="transmembrane region" description="Helical" evidence="8">
    <location>
        <begin position="297"/>
        <end position="317"/>
    </location>
</feature>
<feature type="transmembrane region" description="Helical" evidence="8">
    <location>
        <begin position="507"/>
        <end position="527"/>
    </location>
</feature>
<dbReference type="InterPro" id="IPR050586">
    <property type="entry name" value="CPA3_Na-H_Antiporter_D"/>
</dbReference>
<feature type="transmembrane region" description="Helical" evidence="8">
    <location>
        <begin position="100"/>
        <end position="117"/>
    </location>
</feature>
<evidence type="ECO:0000256" key="4">
    <source>
        <dbReference type="ARBA" id="ARBA00022692"/>
    </source>
</evidence>
<gene>
    <name evidence="10" type="ORF">EDC19_1010</name>
</gene>
<evidence type="ECO:0000256" key="3">
    <source>
        <dbReference type="ARBA" id="ARBA00022475"/>
    </source>
</evidence>
<feature type="transmembrane region" description="Helical" evidence="8">
    <location>
        <begin position="361"/>
        <end position="379"/>
    </location>
</feature>
<feature type="transmembrane region" description="Helical" evidence="8">
    <location>
        <begin position="433"/>
        <end position="454"/>
    </location>
</feature>
<feature type="transmembrane region" description="Helical" evidence="8">
    <location>
        <begin position="199"/>
        <end position="222"/>
    </location>
</feature>
<dbReference type="PRINTS" id="PR01437">
    <property type="entry name" value="NUOXDRDTASE4"/>
</dbReference>
<feature type="transmembrane region" description="Helical" evidence="8">
    <location>
        <begin position="154"/>
        <end position="174"/>
    </location>
</feature>
<evidence type="ECO:0000256" key="1">
    <source>
        <dbReference type="ARBA" id="ARBA00004651"/>
    </source>
</evidence>
<dbReference type="InterPro" id="IPR003918">
    <property type="entry name" value="NADH_UbQ_OxRdtase"/>
</dbReference>
<keyword evidence="11" id="KW-1185">Reference proteome</keyword>
<dbReference type="Proteomes" id="UP000294545">
    <property type="component" value="Unassembled WGS sequence"/>
</dbReference>
<keyword evidence="6 8" id="KW-0472">Membrane</keyword>
<dbReference type="OrthoDB" id="9807568at2"/>
<evidence type="ECO:0000256" key="7">
    <source>
        <dbReference type="RuleBase" id="RU000320"/>
    </source>
</evidence>
<name>A0A4R1N6C5_9FIRM</name>
<evidence type="ECO:0000256" key="5">
    <source>
        <dbReference type="ARBA" id="ARBA00022989"/>
    </source>
</evidence>
<feature type="transmembrane region" description="Helical" evidence="8">
    <location>
        <begin position="5"/>
        <end position="21"/>
    </location>
</feature>
<keyword evidence="5 8" id="KW-1133">Transmembrane helix</keyword>
<feature type="transmembrane region" description="Helical" evidence="8">
    <location>
        <begin position="323"/>
        <end position="341"/>
    </location>
</feature>
<evidence type="ECO:0000259" key="9">
    <source>
        <dbReference type="Pfam" id="PF00361"/>
    </source>
</evidence>
<feature type="domain" description="NADH:quinone oxidoreductase/Mrp antiporter transmembrane" evidence="9">
    <location>
        <begin position="119"/>
        <end position="399"/>
    </location>
</feature>
<evidence type="ECO:0000313" key="11">
    <source>
        <dbReference type="Proteomes" id="UP000294545"/>
    </source>
</evidence>
<feature type="transmembrane region" description="Helical" evidence="8">
    <location>
        <begin position="466"/>
        <end position="487"/>
    </location>
</feature>
<evidence type="ECO:0000256" key="6">
    <source>
        <dbReference type="ARBA" id="ARBA00023136"/>
    </source>
</evidence>
<dbReference type="PANTHER" id="PTHR42703:SF1">
    <property type="entry name" value="NA(+)_H(+) ANTIPORTER SUBUNIT D1"/>
    <property type="match status" value="1"/>
</dbReference>
<evidence type="ECO:0000256" key="2">
    <source>
        <dbReference type="ARBA" id="ARBA00005346"/>
    </source>
</evidence>
<comment type="similarity">
    <text evidence="2">Belongs to the CPA3 antiporters (TC 2.A.63) subunit D family.</text>
</comment>
<dbReference type="PANTHER" id="PTHR42703">
    <property type="entry name" value="NADH DEHYDROGENASE"/>
    <property type="match status" value="1"/>
</dbReference>
<sequence length="529" mass="59174">MNILLILVFSPILFGILFYVFKLTKPWVIVSSQLFIFVLAIMAFVDTSIKGARSFVVGSWPVGRGVGIYIDDLSSSIMLLTAFLFLLLLIHEWNHFEKKIAYIFLLFSLEGLLYALFLSYDLFNIFALMEVSTVLVTILIIYKKKANSYYDGLIYLLVNIVGMSFFLMGVGYVYRTYGVYDLSLLSEVVHTIPESTSSVIMYGLLFTGITLKIGAVPVFTWLPRAHGSESAPSIVSAILSGIYINLGFIYFIRFQDIFSFMFDTRILFLIIGILTALVGGILALVQDDIKKMLGFSTVSQIGFILVGLNVGFAGSYFGGLYHILSHSIFKALLFLVAGNLVEIYETRKISEIKGVFKSYPIMGICTVFGILGITGAPFFNGSIGKYLISIGIDALWFEMIMYTLNFLTILYLSKFASILFGSGEKAKMSLSKNIVFVVLGTTCFVGGILAPVLMEVFFKFNLEINMASYLAKAITYIISVIIGYYLYKKVLYKSKLIRLVRSLELPFNGIVSMVFVLFIIIVGYINLFQ</sequence>
<keyword evidence="3" id="KW-1003">Cell membrane</keyword>
<feature type="transmembrane region" description="Helical" evidence="8">
    <location>
        <begin position="399"/>
        <end position="421"/>
    </location>
</feature>
<feature type="transmembrane region" description="Helical" evidence="8">
    <location>
        <begin position="266"/>
        <end position="285"/>
    </location>
</feature>
<dbReference type="GO" id="GO:0005886">
    <property type="term" value="C:plasma membrane"/>
    <property type="evidence" value="ECO:0007669"/>
    <property type="project" value="UniProtKB-SubCell"/>
</dbReference>
<dbReference type="GO" id="GO:0008137">
    <property type="term" value="F:NADH dehydrogenase (ubiquinone) activity"/>
    <property type="evidence" value="ECO:0007669"/>
    <property type="project" value="InterPro"/>
</dbReference>
<dbReference type="AlphaFoldDB" id="A0A4R1N6C5"/>
<feature type="transmembrane region" description="Helical" evidence="8">
    <location>
        <begin position="76"/>
        <end position="93"/>
    </location>
</feature>
<feature type="transmembrane region" description="Helical" evidence="8">
    <location>
        <begin position="27"/>
        <end position="45"/>
    </location>
</feature>
<protein>
    <submittedName>
        <fullName evidence="10">Multisubunit sodium/proton antiporter MrpD subunit</fullName>
    </submittedName>
</protein>
<feature type="transmembrane region" description="Helical" evidence="8">
    <location>
        <begin position="234"/>
        <end position="254"/>
    </location>
</feature>
<dbReference type="RefSeq" id="WP_132281429.1">
    <property type="nucleotide sequence ID" value="NZ_SMGQ01000011.1"/>
</dbReference>